<dbReference type="Proteomes" id="UP000215453">
    <property type="component" value="Chromosome 6"/>
</dbReference>
<gene>
    <name evidence="7" type="ORF">ZT1A5_G7046</name>
</gene>
<evidence type="ECO:0000313" key="7">
    <source>
        <dbReference type="EMBL" id="SMY25604.1"/>
    </source>
</evidence>
<evidence type="ECO:0000256" key="2">
    <source>
        <dbReference type="ARBA" id="ARBA00010901"/>
    </source>
</evidence>
<evidence type="ECO:0000256" key="6">
    <source>
        <dbReference type="SAM" id="MobiDB-lite"/>
    </source>
</evidence>
<sequence>MHAPHSISQYSLVNFRLGQERKRKTVRYLPHRELQLELSSITTTNHKQARHPSHTTPNNIKSIAMSSSITTVLRALPRTGTTSIRSFSIAARKMAEGDTGAPRAQGDAFNKREKANEDYYVRQEEAKKLEALKKKIADQEQALEKDRAEAEKLGKK</sequence>
<evidence type="ECO:0000256" key="3">
    <source>
        <dbReference type="ARBA" id="ARBA00023128"/>
    </source>
</evidence>
<evidence type="ECO:0000256" key="1">
    <source>
        <dbReference type="ARBA" id="ARBA00004173"/>
    </source>
</evidence>
<evidence type="ECO:0000256" key="5">
    <source>
        <dbReference type="SAM" id="Coils"/>
    </source>
</evidence>
<reference evidence="7 8" key="1">
    <citation type="submission" date="2016-10" db="EMBL/GenBank/DDBJ databases">
        <authorList>
            <person name="Varghese N."/>
        </authorList>
    </citation>
    <scope>NUCLEOTIDE SEQUENCE [LARGE SCALE GENOMIC DNA]</scope>
</reference>
<dbReference type="GO" id="GO:0042030">
    <property type="term" value="F:ATPase inhibitor activity"/>
    <property type="evidence" value="ECO:0007669"/>
    <property type="project" value="InterPro"/>
</dbReference>
<feature type="coiled-coil region" evidence="5">
    <location>
        <begin position="122"/>
        <end position="156"/>
    </location>
</feature>
<dbReference type="Pfam" id="PF04568">
    <property type="entry name" value="IATP"/>
    <property type="match status" value="1"/>
</dbReference>
<dbReference type="AlphaFoldDB" id="A0A1Y6LMD3"/>
<comment type="function">
    <text evidence="4">Inhibits the enzyme activity of ATPase.</text>
</comment>
<evidence type="ECO:0000256" key="4">
    <source>
        <dbReference type="RuleBase" id="RU368087"/>
    </source>
</evidence>
<organism evidence="7 8">
    <name type="scientific">Zymoseptoria tritici ST99CH_1A5</name>
    <dbReference type="NCBI Taxonomy" id="1276529"/>
    <lineage>
        <taxon>Eukaryota</taxon>
        <taxon>Fungi</taxon>
        <taxon>Dikarya</taxon>
        <taxon>Ascomycota</taxon>
        <taxon>Pezizomycotina</taxon>
        <taxon>Dothideomycetes</taxon>
        <taxon>Dothideomycetidae</taxon>
        <taxon>Mycosphaerellales</taxon>
        <taxon>Mycosphaerellaceae</taxon>
        <taxon>Zymoseptoria</taxon>
    </lineage>
</organism>
<dbReference type="SUPFAM" id="SSF64602">
    <property type="entry name" value="F1 ATPase inhibitor, IF1, C-terminal domain"/>
    <property type="match status" value="1"/>
</dbReference>
<comment type="subcellular location">
    <subcellularLocation>
        <location evidence="1">Mitochondrion</location>
    </subcellularLocation>
</comment>
<dbReference type="InterPro" id="IPR007648">
    <property type="entry name" value="ATPase_inhibitor_mt"/>
</dbReference>
<dbReference type="GO" id="GO:0005739">
    <property type="term" value="C:mitochondrion"/>
    <property type="evidence" value="ECO:0007669"/>
    <property type="project" value="UniProtKB-SubCell"/>
</dbReference>
<evidence type="ECO:0000313" key="8">
    <source>
        <dbReference type="Proteomes" id="UP000215453"/>
    </source>
</evidence>
<keyword evidence="5" id="KW-0175">Coiled coil</keyword>
<keyword evidence="3" id="KW-0496">Mitochondrion</keyword>
<dbReference type="Gene3D" id="1.20.5.500">
    <property type="entry name" value="Single helix bin"/>
    <property type="match status" value="1"/>
</dbReference>
<protein>
    <recommendedName>
        <fullName evidence="4">ATPase inhibitor, mitochondrial</fullName>
    </recommendedName>
</protein>
<feature type="region of interest" description="Disordered" evidence="6">
    <location>
        <begin position="95"/>
        <end position="114"/>
    </location>
</feature>
<accession>A0A1Y6LMD3</accession>
<dbReference type="EMBL" id="LT882681">
    <property type="protein sequence ID" value="SMY25604.1"/>
    <property type="molecule type" value="Genomic_DNA"/>
</dbReference>
<comment type="similarity">
    <text evidence="2 4">Belongs to the ATPase inhibitor family.</text>
</comment>
<proteinExistence type="inferred from homology"/>
<name>A0A1Y6LMD3_ZYMTR</name>